<keyword evidence="11" id="KW-1185">Reference proteome</keyword>
<feature type="transmembrane region" description="Helical" evidence="9">
    <location>
        <begin position="766"/>
        <end position="789"/>
    </location>
</feature>
<organism evidence="10 11">
    <name type="scientific">Dactylosporangium matsuzakiense</name>
    <dbReference type="NCBI Taxonomy" id="53360"/>
    <lineage>
        <taxon>Bacteria</taxon>
        <taxon>Bacillati</taxon>
        <taxon>Actinomycetota</taxon>
        <taxon>Actinomycetes</taxon>
        <taxon>Micromonosporales</taxon>
        <taxon>Micromonosporaceae</taxon>
        <taxon>Dactylosporangium</taxon>
    </lineage>
</organism>
<dbReference type="AlphaFoldDB" id="A0A9W6NIR3"/>
<feature type="transmembrane region" description="Helical" evidence="9">
    <location>
        <begin position="555"/>
        <end position="575"/>
    </location>
</feature>
<evidence type="ECO:0000256" key="4">
    <source>
        <dbReference type="ARBA" id="ARBA00022960"/>
    </source>
</evidence>
<evidence type="ECO:0000313" key="10">
    <source>
        <dbReference type="EMBL" id="GLK99094.1"/>
    </source>
</evidence>
<feature type="compositionally biased region" description="Pro residues" evidence="8">
    <location>
        <begin position="119"/>
        <end position="162"/>
    </location>
</feature>
<feature type="transmembrane region" description="Helical" evidence="9">
    <location>
        <begin position="700"/>
        <end position="719"/>
    </location>
</feature>
<proteinExistence type="predicted"/>
<dbReference type="CDD" id="cd13123">
    <property type="entry name" value="MATE_MurJ_like"/>
    <property type="match status" value="1"/>
</dbReference>
<sequence length="807" mass="84088">MAPGSDPWEDEGWPEPAQAPSRQPADKPHIRRRGVHRRPEEPTEVLPPAPEAPAWADVQPAGPTEVIPPAPPVQTPPAQMPLAPTPPSWADVQPAGPTEVIPPPSWAGAPAAATSAAPPVHPAAAPPPSFTPPAGPPPTFVPPTAAPPPTFAPPTAAPPPTFALPAAAHETPTFAPSVAVPPAAAFGTPAHETPAHDPLAGPTQVLRPPAAGPVDPGQTVRLEVGRRPEGLTVDPANAPTMALPLLTPRPQVVADAPQVEESVPPSAADDDSTGTVVRNSSTMAILSLVSRATGFLRAAAIAAAIGGAVVGDDYTLANNLPNQVYELLLGGVLASVLIPTLVRARKDDPDRGEAHAQRLLTLAAVALGIATVLVVLAAPLITAVYTLGNDKVTTADRDLITLLAYLLLPEIFFYGLAGISAAILNVRGHFAAPMWTPILNNIVVIATGGVFMLISDGVPKPDTITMPQVLVLGIGTTLGIIVQAAGLWPAMRKTGFRWKWRFDFRKLHLRELAKLGAWMLLYVGVNQLGITVVMALAKQTQLQGGQGPAVFNNAFLIFMMAHGIVAVSVITAIMPRISAAAADGRFSDVTDQLAQASRLASVILIPAAAVYVVLGKPLAVTLFNHGSYTYDQALATGSVVAAAGLGLLPFALSQMQTSVFYATRDTKTPALVNIGGVAVRLLLDVTFYFVLPVAVVTTSLMVGTALSYVATLIVGYVLLRKRLGRLGLRRLLDTLIRLAAAAVVGGLLALGVTWLIGLIIDPGWLLGVVQLIFGSAVLVAVYAVGAIFLKVPEVSQFAGMIRRRLGR</sequence>
<dbReference type="Pfam" id="PF03023">
    <property type="entry name" value="MurJ"/>
    <property type="match status" value="1"/>
</dbReference>
<keyword evidence="4" id="KW-0133">Cell shape</keyword>
<feature type="transmembrane region" description="Helical" evidence="9">
    <location>
        <begin position="362"/>
        <end position="387"/>
    </location>
</feature>
<dbReference type="Proteomes" id="UP001143480">
    <property type="component" value="Unassembled WGS sequence"/>
</dbReference>
<evidence type="ECO:0000256" key="2">
    <source>
        <dbReference type="ARBA" id="ARBA00022475"/>
    </source>
</evidence>
<keyword evidence="6 9" id="KW-1133">Transmembrane helix</keyword>
<dbReference type="GO" id="GO:0034204">
    <property type="term" value="P:lipid translocation"/>
    <property type="evidence" value="ECO:0007669"/>
    <property type="project" value="TreeGrafter"/>
</dbReference>
<evidence type="ECO:0000256" key="3">
    <source>
        <dbReference type="ARBA" id="ARBA00022692"/>
    </source>
</evidence>
<evidence type="ECO:0000256" key="8">
    <source>
        <dbReference type="SAM" id="MobiDB-lite"/>
    </source>
</evidence>
<name>A0A9W6NIR3_9ACTN</name>
<keyword evidence="5" id="KW-0573">Peptidoglycan synthesis</keyword>
<comment type="subcellular location">
    <subcellularLocation>
        <location evidence="1">Cell membrane</location>
        <topology evidence="1">Multi-pass membrane protein</topology>
    </subcellularLocation>
</comment>
<feature type="transmembrane region" description="Helical" evidence="9">
    <location>
        <begin position="739"/>
        <end position="760"/>
    </location>
</feature>
<protein>
    <recommendedName>
        <fullName evidence="12">Peptidoglycan lipid II flippase</fullName>
    </recommendedName>
</protein>
<feature type="transmembrane region" description="Helical" evidence="9">
    <location>
        <begin position="512"/>
        <end position="535"/>
    </location>
</feature>
<dbReference type="PANTHER" id="PTHR47019:SF1">
    <property type="entry name" value="LIPID II FLIPPASE MURJ"/>
    <property type="match status" value="1"/>
</dbReference>
<dbReference type="PANTHER" id="PTHR47019">
    <property type="entry name" value="LIPID II FLIPPASE MURJ"/>
    <property type="match status" value="1"/>
</dbReference>
<dbReference type="PRINTS" id="PR01806">
    <property type="entry name" value="VIRFACTRMVIN"/>
</dbReference>
<feature type="transmembrane region" description="Helical" evidence="9">
    <location>
        <begin position="470"/>
        <end position="491"/>
    </location>
</feature>
<feature type="compositionally biased region" description="Pro residues" evidence="8">
    <location>
        <begin position="66"/>
        <end position="87"/>
    </location>
</feature>
<evidence type="ECO:0000256" key="6">
    <source>
        <dbReference type="ARBA" id="ARBA00022989"/>
    </source>
</evidence>
<reference evidence="10" key="2">
    <citation type="submission" date="2023-01" db="EMBL/GenBank/DDBJ databases">
        <authorList>
            <person name="Sun Q."/>
            <person name="Evtushenko L."/>
        </authorList>
    </citation>
    <scope>NUCLEOTIDE SEQUENCE</scope>
    <source>
        <strain evidence="10">VKM Ac-1321</strain>
    </source>
</reference>
<feature type="transmembrane region" description="Helical" evidence="9">
    <location>
        <begin position="672"/>
        <end position="694"/>
    </location>
</feature>
<evidence type="ECO:0000256" key="9">
    <source>
        <dbReference type="SAM" id="Phobius"/>
    </source>
</evidence>
<evidence type="ECO:0000313" key="11">
    <source>
        <dbReference type="Proteomes" id="UP001143480"/>
    </source>
</evidence>
<feature type="transmembrane region" description="Helical" evidence="9">
    <location>
        <begin position="399"/>
        <end position="426"/>
    </location>
</feature>
<dbReference type="EMBL" id="BSFP01000002">
    <property type="protein sequence ID" value="GLK99094.1"/>
    <property type="molecule type" value="Genomic_DNA"/>
</dbReference>
<keyword evidence="7 9" id="KW-0472">Membrane</keyword>
<reference evidence="10" key="1">
    <citation type="journal article" date="2014" name="Int. J. Syst. Evol. Microbiol.">
        <title>Complete genome sequence of Corynebacterium casei LMG S-19264T (=DSM 44701T), isolated from a smear-ripened cheese.</title>
        <authorList>
            <consortium name="US DOE Joint Genome Institute (JGI-PGF)"/>
            <person name="Walter F."/>
            <person name="Albersmeier A."/>
            <person name="Kalinowski J."/>
            <person name="Ruckert C."/>
        </authorList>
    </citation>
    <scope>NUCLEOTIDE SEQUENCE</scope>
    <source>
        <strain evidence="10">VKM Ac-1321</strain>
    </source>
</reference>
<feature type="transmembrane region" description="Helical" evidence="9">
    <location>
        <begin position="438"/>
        <end position="458"/>
    </location>
</feature>
<feature type="transmembrane region" description="Helical" evidence="9">
    <location>
        <begin position="288"/>
        <end position="311"/>
    </location>
</feature>
<keyword evidence="2" id="KW-1003">Cell membrane</keyword>
<dbReference type="InterPro" id="IPR051050">
    <property type="entry name" value="Lipid_II_flippase_MurJ/MviN"/>
</dbReference>
<evidence type="ECO:0000256" key="1">
    <source>
        <dbReference type="ARBA" id="ARBA00004651"/>
    </source>
</evidence>
<keyword evidence="3 9" id="KW-0812">Transmembrane</keyword>
<dbReference type="GO" id="GO:0015648">
    <property type="term" value="F:lipid-linked peptidoglycan transporter activity"/>
    <property type="evidence" value="ECO:0007669"/>
    <property type="project" value="TreeGrafter"/>
</dbReference>
<accession>A0A9W6NIR3</accession>
<feature type="transmembrane region" description="Helical" evidence="9">
    <location>
        <begin position="596"/>
        <end position="614"/>
    </location>
</feature>
<dbReference type="InterPro" id="IPR004268">
    <property type="entry name" value="MurJ"/>
</dbReference>
<evidence type="ECO:0008006" key="12">
    <source>
        <dbReference type="Google" id="ProtNLM"/>
    </source>
</evidence>
<feature type="compositionally biased region" description="Low complexity" evidence="8">
    <location>
        <begin position="106"/>
        <end position="118"/>
    </location>
</feature>
<evidence type="ECO:0000256" key="5">
    <source>
        <dbReference type="ARBA" id="ARBA00022984"/>
    </source>
</evidence>
<feature type="transmembrane region" description="Helical" evidence="9">
    <location>
        <begin position="634"/>
        <end position="652"/>
    </location>
</feature>
<gene>
    <name evidence="10" type="ORF">GCM10017581_008350</name>
</gene>
<comment type="caution">
    <text evidence="10">The sequence shown here is derived from an EMBL/GenBank/DDBJ whole genome shotgun (WGS) entry which is preliminary data.</text>
</comment>
<feature type="transmembrane region" description="Helical" evidence="9">
    <location>
        <begin position="323"/>
        <end position="342"/>
    </location>
</feature>
<dbReference type="NCBIfam" id="TIGR01695">
    <property type="entry name" value="murJ_mviN"/>
    <property type="match status" value="1"/>
</dbReference>
<feature type="region of interest" description="Disordered" evidence="8">
    <location>
        <begin position="1"/>
        <end position="164"/>
    </location>
</feature>
<dbReference type="RefSeq" id="WP_271188812.1">
    <property type="nucleotide sequence ID" value="NZ_BSFP01000002.1"/>
</dbReference>
<evidence type="ECO:0000256" key="7">
    <source>
        <dbReference type="ARBA" id="ARBA00023136"/>
    </source>
</evidence>
<dbReference type="GO" id="GO:0008360">
    <property type="term" value="P:regulation of cell shape"/>
    <property type="evidence" value="ECO:0007669"/>
    <property type="project" value="UniProtKB-KW"/>
</dbReference>
<dbReference type="GO" id="GO:0009252">
    <property type="term" value="P:peptidoglycan biosynthetic process"/>
    <property type="evidence" value="ECO:0007669"/>
    <property type="project" value="UniProtKB-KW"/>
</dbReference>
<dbReference type="GO" id="GO:0005886">
    <property type="term" value="C:plasma membrane"/>
    <property type="evidence" value="ECO:0007669"/>
    <property type="project" value="UniProtKB-SubCell"/>
</dbReference>